<protein>
    <recommendedName>
        <fullName evidence="3">DUF1850 domain-containing protein</fullName>
    </recommendedName>
</protein>
<dbReference type="Pfam" id="PF08905">
    <property type="entry name" value="DUF1850"/>
    <property type="match status" value="1"/>
</dbReference>
<evidence type="ECO:0000313" key="2">
    <source>
        <dbReference type="Proteomes" id="UP000425960"/>
    </source>
</evidence>
<evidence type="ECO:0000313" key="1">
    <source>
        <dbReference type="EMBL" id="BBO84170.1"/>
    </source>
</evidence>
<evidence type="ECO:0008006" key="3">
    <source>
        <dbReference type="Google" id="ProtNLM"/>
    </source>
</evidence>
<dbReference type="KEGG" id="dov:DSCO28_47360"/>
<dbReference type="EMBL" id="AP021876">
    <property type="protein sequence ID" value="BBO84170.1"/>
    <property type="molecule type" value="Genomic_DNA"/>
</dbReference>
<reference evidence="1 2" key="1">
    <citation type="submission" date="2019-11" db="EMBL/GenBank/DDBJ databases">
        <title>Comparative genomics of hydrocarbon-degrading Desulfosarcina strains.</title>
        <authorList>
            <person name="Watanabe M."/>
            <person name="Kojima H."/>
            <person name="Fukui M."/>
        </authorList>
    </citation>
    <scope>NUCLEOTIDE SEQUENCE [LARGE SCALE GENOMIC DNA]</scope>
    <source>
        <strain evidence="1 2">28bB2T</strain>
    </source>
</reference>
<dbReference type="Proteomes" id="UP000425960">
    <property type="component" value="Chromosome"/>
</dbReference>
<accession>A0A5K7ZVE7</accession>
<dbReference type="AlphaFoldDB" id="A0A5K7ZVE7"/>
<sequence>MRMMTMQNHRVAITSVVLTALIALGVLLRPGGLELRVVPVDGGPPLAVLPLFAGEPFTLQYYHSVENAPIWEVHTLDPSGSIFIEEERYLKFGAGMGKMPGVGRMVRQGPYESIVDMHMRTGNFVLRIGSPGVDHMLLWRGTQTNLSTLAPHAAVQFCGRSISRFYALWRQVFPHRATPPGIADGHQTPST</sequence>
<gene>
    <name evidence="1" type="ORF">DSCO28_47360</name>
</gene>
<name>A0A5K7ZVE7_9BACT</name>
<dbReference type="InterPro" id="IPR015001">
    <property type="entry name" value="DUF1850"/>
</dbReference>
<proteinExistence type="predicted"/>
<organism evidence="1 2">
    <name type="scientific">Desulfosarcina ovata subsp. sediminis</name>
    <dbReference type="NCBI Taxonomy" id="885957"/>
    <lineage>
        <taxon>Bacteria</taxon>
        <taxon>Pseudomonadati</taxon>
        <taxon>Thermodesulfobacteriota</taxon>
        <taxon>Desulfobacteria</taxon>
        <taxon>Desulfobacterales</taxon>
        <taxon>Desulfosarcinaceae</taxon>
        <taxon>Desulfosarcina</taxon>
    </lineage>
</organism>